<evidence type="ECO:0000313" key="1">
    <source>
        <dbReference type="EMBL" id="PLW26303.1"/>
    </source>
</evidence>
<accession>A0A2N5TLC8</accession>
<dbReference type="EMBL" id="PGCJ01000551">
    <property type="protein sequence ID" value="PLW26303.1"/>
    <property type="molecule type" value="Genomic_DNA"/>
</dbReference>
<dbReference type="AlphaFoldDB" id="A0A2N5TLC8"/>
<sequence length="78" mass="8097">MAPVKPGTCLYLGTRCFFGQNQTPAPAPASAEAAGADALRASAGRNLGEAPLGQWEPVQWALLTQLGASMEAPNRRST</sequence>
<comment type="caution">
    <text evidence="1">The sequence shown here is derived from an EMBL/GenBank/DDBJ whole genome shotgun (WGS) entry which is preliminary data.</text>
</comment>
<evidence type="ECO:0000313" key="2">
    <source>
        <dbReference type="Proteomes" id="UP000235388"/>
    </source>
</evidence>
<keyword evidence="2" id="KW-1185">Reference proteome</keyword>
<dbReference type="Proteomes" id="UP000235388">
    <property type="component" value="Unassembled WGS sequence"/>
</dbReference>
<gene>
    <name evidence="1" type="ORF">PCANC_23790</name>
</gene>
<organism evidence="1 2">
    <name type="scientific">Puccinia coronata f. sp. avenae</name>
    <dbReference type="NCBI Taxonomy" id="200324"/>
    <lineage>
        <taxon>Eukaryota</taxon>
        <taxon>Fungi</taxon>
        <taxon>Dikarya</taxon>
        <taxon>Basidiomycota</taxon>
        <taxon>Pucciniomycotina</taxon>
        <taxon>Pucciniomycetes</taxon>
        <taxon>Pucciniales</taxon>
        <taxon>Pucciniaceae</taxon>
        <taxon>Puccinia</taxon>
    </lineage>
</organism>
<protein>
    <submittedName>
        <fullName evidence="1">Uncharacterized protein</fullName>
    </submittedName>
</protein>
<proteinExistence type="predicted"/>
<name>A0A2N5TLC8_9BASI</name>
<reference evidence="1 2" key="1">
    <citation type="submission" date="2017-11" db="EMBL/GenBank/DDBJ databases">
        <title>De novo assembly and phasing of dikaryotic genomes from two isolates of Puccinia coronata f. sp. avenae, the causal agent of oat crown rust.</title>
        <authorList>
            <person name="Miller M.E."/>
            <person name="Zhang Y."/>
            <person name="Omidvar V."/>
            <person name="Sperschneider J."/>
            <person name="Schwessinger B."/>
            <person name="Raley C."/>
            <person name="Palmer J.M."/>
            <person name="Garnica D."/>
            <person name="Upadhyaya N."/>
            <person name="Rathjen J."/>
            <person name="Taylor J.M."/>
            <person name="Park R.F."/>
            <person name="Dodds P.N."/>
            <person name="Hirsch C.D."/>
            <person name="Kianian S.F."/>
            <person name="Figueroa M."/>
        </authorList>
    </citation>
    <scope>NUCLEOTIDE SEQUENCE [LARGE SCALE GENOMIC DNA]</scope>
    <source>
        <strain evidence="1">12NC29</strain>
    </source>
</reference>